<dbReference type="PANTHER" id="PTHR11699">
    <property type="entry name" value="ALDEHYDE DEHYDROGENASE-RELATED"/>
    <property type="match status" value="1"/>
</dbReference>
<dbReference type="Gene3D" id="3.40.309.10">
    <property type="entry name" value="Aldehyde Dehydrogenase, Chain A, domain 2"/>
    <property type="match status" value="1"/>
</dbReference>
<dbReference type="Gene3D" id="3.40.605.10">
    <property type="entry name" value="Aldehyde Dehydrogenase, Chain A, domain 1"/>
    <property type="match status" value="1"/>
</dbReference>
<dbReference type="InterPro" id="IPR016162">
    <property type="entry name" value="Ald_DH_N"/>
</dbReference>
<dbReference type="InterPro" id="IPR016163">
    <property type="entry name" value="Ald_DH_C"/>
</dbReference>
<name>A0ABR5THA3_9BURK</name>
<evidence type="ECO:0000313" key="4">
    <source>
        <dbReference type="Proteomes" id="UP000070255"/>
    </source>
</evidence>
<comment type="caution">
    <text evidence="3">The sequence shown here is derived from an EMBL/GenBank/DDBJ whole genome shotgun (WGS) entry which is preliminary data.</text>
</comment>
<keyword evidence="1" id="KW-0560">Oxidoreductase</keyword>
<dbReference type="CDD" id="cd07120">
    <property type="entry name" value="ALDH_PsfA-ACA09737"/>
    <property type="match status" value="1"/>
</dbReference>
<protein>
    <submittedName>
        <fullName evidence="3">Aldehyde dehydrogenase</fullName>
    </submittedName>
</protein>
<gene>
    <name evidence="3" type="ORF">WS72_17000</name>
</gene>
<keyword evidence="4" id="KW-1185">Reference proteome</keyword>
<evidence type="ECO:0000313" key="3">
    <source>
        <dbReference type="EMBL" id="KWZ44376.1"/>
    </source>
</evidence>
<proteinExistence type="predicted"/>
<sequence>MTSISHALHWIDGEWVDSPVHRDSLDPATGAVIGRYADGGETEARAAVAAALRAFDRTPWKRNAALRAKVLEELAVAFERHTDALIDQLSLENGKIKPEARFEVEMVPSKLRYYAALARAERAHGGTPHPDVVSLVLREPMGVAGIIAPWNSPVVLMVRSLAPALAAGTTAVVKLPGQTAQTNALVARVMSEAPSLPRGVVNVFSESGSDGAKYLVASPDVPVISFTGSTATGRAISAAGAQRLKRFGLELGGKTPHVVFDDADLDAALPVIEKSITVFAGQFCMTGSRLLVQRRVAEAVRTRLAARLGAVRVGPAADPRSDMGPLIDRANVARVDRAVELAIAAGAKVLLRGGPATDGDLAKGAFYRPTLLEVDDPGLDIVQHETFGPVMTLQVFDTEDEAIKLANDSEYGLAAAVWTRDVQRSMRVARALQAGTIWINDWAKIYDEFEEGGYRQSGLGRLNGAAAIDDFIEYKHITLSTGVPQ</sequence>
<dbReference type="RefSeq" id="WP_038748269.1">
    <property type="nucleotide sequence ID" value="NZ_LNJQ01000001.1"/>
</dbReference>
<organism evidence="3 4">
    <name type="scientific">Burkholderia savannae</name>
    <dbReference type="NCBI Taxonomy" id="1637837"/>
    <lineage>
        <taxon>Bacteria</taxon>
        <taxon>Pseudomonadati</taxon>
        <taxon>Pseudomonadota</taxon>
        <taxon>Betaproteobacteria</taxon>
        <taxon>Burkholderiales</taxon>
        <taxon>Burkholderiaceae</taxon>
        <taxon>Burkholderia</taxon>
        <taxon>pseudomallei group</taxon>
    </lineage>
</organism>
<evidence type="ECO:0000259" key="2">
    <source>
        <dbReference type="Pfam" id="PF00171"/>
    </source>
</evidence>
<dbReference type="EMBL" id="LNJQ01000001">
    <property type="protein sequence ID" value="KWZ44376.1"/>
    <property type="molecule type" value="Genomic_DNA"/>
</dbReference>
<dbReference type="InterPro" id="IPR015590">
    <property type="entry name" value="Aldehyde_DH_dom"/>
</dbReference>
<dbReference type="SUPFAM" id="SSF53720">
    <property type="entry name" value="ALDH-like"/>
    <property type="match status" value="1"/>
</dbReference>
<reference evidence="3 4" key="1">
    <citation type="submission" date="2015-11" db="EMBL/GenBank/DDBJ databases">
        <authorList>
            <person name="Sahl J."/>
            <person name="Wagner D."/>
            <person name="Keim P."/>
        </authorList>
    </citation>
    <scope>NUCLEOTIDE SEQUENCE [LARGE SCALE GENOMIC DNA]</scope>
    <source>
        <strain evidence="3 4">BDU18</strain>
    </source>
</reference>
<accession>A0ABR5THA3</accession>
<evidence type="ECO:0000256" key="1">
    <source>
        <dbReference type="ARBA" id="ARBA00023002"/>
    </source>
</evidence>
<dbReference type="Proteomes" id="UP000070255">
    <property type="component" value="Unassembled WGS sequence"/>
</dbReference>
<dbReference type="Pfam" id="PF00171">
    <property type="entry name" value="Aldedh"/>
    <property type="match status" value="1"/>
</dbReference>
<feature type="domain" description="Aldehyde dehydrogenase" evidence="2">
    <location>
        <begin position="21"/>
        <end position="477"/>
    </location>
</feature>
<dbReference type="InterPro" id="IPR016161">
    <property type="entry name" value="Ald_DH/histidinol_DH"/>
</dbReference>